<evidence type="ECO:0000313" key="3">
    <source>
        <dbReference type="Proteomes" id="UP001193035"/>
    </source>
</evidence>
<comment type="caution">
    <text evidence="2">The sequence shown here is derived from an EMBL/GenBank/DDBJ whole genome shotgun (WGS) entry which is preliminary data.</text>
</comment>
<name>A0ABY2WVR7_9RHOB</name>
<feature type="domain" description="DUF6455" evidence="1">
    <location>
        <begin position="1"/>
        <end position="84"/>
    </location>
</feature>
<keyword evidence="3" id="KW-1185">Reference proteome</keyword>
<organism evidence="2 3">
    <name type="scientific">Ruegeria sediminis</name>
    <dbReference type="NCBI Taxonomy" id="2583820"/>
    <lineage>
        <taxon>Bacteria</taxon>
        <taxon>Pseudomonadati</taxon>
        <taxon>Pseudomonadota</taxon>
        <taxon>Alphaproteobacteria</taxon>
        <taxon>Rhodobacterales</taxon>
        <taxon>Roseobacteraceae</taxon>
        <taxon>Ruegeria</taxon>
    </lineage>
</organism>
<sequence length="86" mass="9250">MGLFSKLAKSTDLMQGMADRLGVDLSEAICNSPDTEAAKYRGAVIRCSCCADQGACAELQAQNDRLAEAPDYCMNREMMAAHQAES</sequence>
<reference evidence="2 3" key="1">
    <citation type="submission" date="2019-05" db="EMBL/GenBank/DDBJ databases">
        <title>Ruegeria sp. nov., isolated from tidal flat.</title>
        <authorList>
            <person name="Kim W."/>
        </authorList>
    </citation>
    <scope>NUCLEOTIDE SEQUENCE [LARGE SCALE GENOMIC DNA]</scope>
    <source>
        <strain evidence="2 3">CAU 1488</strain>
    </source>
</reference>
<accession>A0ABY2WVR7</accession>
<evidence type="ECO:0000259" key="1">
    <source>
        <dbReference type="Pfam" id="PF20056"/>
    </source>
</evidence>
<dbReference type="RefSeq" id="WP_138843541.1">
    <property type="nucleotide sequence ID" value="NZ_VCPD01000005.1"/>
</dbReference>
<dbReference type="Pfam" id="PF20056">
    <property type="entry name" value="DUF6455"/>
    <property type="match status" value="1"/>
</dbReference>
<dbReference type="Proteomes" id="UP001193035">
    <property type="component" value="Unassembled WGS sequence"/>
</dbReference>
<keyword evidence="2" id="KW-0456">Lyase</keyword>
<protein>
    <submittedName>
        <fullName evidence="2">Adenylosuccinate lyase</fullName>
    </submittedName>
</protein>
<evidence type="ECO:0000313" key="2">
    <source>
        <dbReference type="EMBL" id="TMV06382.1"/>
    </source>
</evidence>
<proteinExistence type="predicted"/>
<dbReference type="EMBL" id="VCPD01000005">
    <property type="protein sequence ID" value="TMV06382.1"/>
    <property type="molecule type" value="Genomic_DNA"/>
</dbReference>
<dbReference type="GO" id="GO:0016829">
    <property type="term" value="F:lyase activity"/>
    <property type="evidence" value="ECO:0007669"/>
    <property type="project" value="UniProtKB-KW"/>
</dbReference>
<gene>
    <name evidence="2" type="ORF">FGK63_14610</name>
</gene>
<dbReference type="InterPro" id="IPR045601">
    <property type="entry name" value="DUF6455"/>
</dbReference>